<keyword evidence="1" id="KW-0812">Transmembrane</keyword>
<gene>
    <name evidence="2" type="ORF">AAD027_07135</name>
</gene>
<evidence type="ECO:0000313" key="2">
    <source>
        <dbReference type="EMBL" id="MEL1264142.1"/>
    </source>
</evidence>
<organism evidence="2 3">
    <name type="scientific">Pseudoxanthomonas putridarboris</name>
    <dbReference type="NCBI Taxonomy" id="752605"/>
    <lineage>
        <taxon>Bacteria</taxon>
        <taxon>Pseudomonadati</taxon>
        <taxon>Pseudomonadota</taxon>
        <taxon>Gammaproteobacteria</taxon>
        <taxon>Lysobacterales</taxon>
        <taxon>Lysobacteraceae</taxon>
        <taxon>Pseudoxanthomonas</taxon>
    </lineage>
</organism>
<evidence type="ECO:0000313" key="3">
    <source>
        <dbReference type="Proteomes" id="UP001459204"/>
    </source>
</evidence>
<name>A0ABU9IYS8_9GAMM</name>
<protein>
    <submittedName>
        <fullName evidence="2">Uncharacterized protein</fullName>
    </submittedName>
</protein>
<dbReference type="Proteomes" id="UP001459204">
    <property type="component" value="Unassembled WGS sequence"/>
</dbReference>
<comment type="caution">
    <text evidence="2">The sequence shown here is derived from an EMBL/GenBank/DDBJ whole genome shotgun (WGS) entry which is preliminary data.</text>
</comment>
<keyword evidence="3" id="KW-1185">Reference proteome</keyword>
<dbReference type="RefSeq" id="WP_341725315.1">
    <property type="nucleotide sequence ID" value="NZ_JBBWWT010000002.1"/>
</dbReference>
<reference evidence="2 3" key="1">
    <citation type="submission" date="2024-04" db="EMBL/GenBank/DDBJ databases">
        <title>Draft genome sequence of Pseudoxanthomonas putridarboris WD12.</title>
        <authorList>
            <person name="Oh J."/>
        </authorList>
    </citation>
    <scope>NUCLEOTIDE SEQUENCE [LARGE SCALE GENOMIC DNA]</scope>
    <source>
        <strain evidence="2 3">WD12</strain>
    </source>
</reference>
<sequence length="42" mass="4601">MRQRHAAESPSVVPPCVLLLVTGPYMFALPYANKWRSSGRGG</sequence>
<feature type="transmembrane region" description="Helical" evidence="1">
    <location>
        <begin position="12"/>
        <end position="32"/>
    </location>
</feature>
<keyword evidence="1" id="KW-0472">Membrane</keyword>
<dbReference type="EMBL" id="JBBWWT010000002">
    <property type="protein sequence ID" value="MEL1264142.1"/>
    <property type="molecule type" value="Genomic_DNA"/>
</dbReference>
<keyword evidence="1" id="KW-1133">Transmembrane helix</keyword>
<accession>A0ABU9IYS8</accession>
<proteinExistence type="predicted"/>
<evidence type="ECO:0000256" key="1">
    <source>
        <dbReference type="SAM" id="Phobius"/>
    </source>
</evidence>